<dbReference type="AlphaFoldDB" id="A0A5K4EEP2"/>
<accession>A0A5K4EEP2</accession>
<dbReference type="STRING" id="6183.A0A5K4EEP2"/>
<dbReference type="FunCoup" id="A0A5K4EEP2">
    <property type="interactions" value="57"/>
</dbReference>
<evidence type="ECO:0000256" key="1">
    <source>
        <dbReference type="SAM" id="Coils"/>
    </source>
</evidence>
<feature type="domain" description="CBF1-interacting co-repressor CIR N-terminal" evidence="2">
    <location>
        <begin position="8"/>
        <end position="44"/>
    </location>
</feature>
<feature type="coiled-coil region" evidence="1">
    <location>
        <begin position="17"/>
        <end position="53"/>
    </location>
</feature>
<keyword evidence="1" id="KW-0175">Coiled coil</keyword>
<dbReference type="Pfam" id="PF10197">
    <property type="entry name" value="Cir_N"/>
    <property type="match status" value="1"/>
</dbReference>
<dbReference type="WBParaSite" id="Smp_058780.2">
    <property type="protein sequence ID" value="Smp_058780.2"/>
    <property type="gene ID" value="Smp_058780"/>
</dbReference>
<organism evidence="3">
    <name type="scientific">Schistosoma mansoni</name>
    <name type="common">Blood fluke</name>
    <dbReference type="NCBI Taxonomy" id="6183"/>
    <lineage>
        <taxon>Eukaryota</taxon>
        <taxon>Metazoa</taxon>
        <taxon>Spiralia</taxon>
        <taxon>Lophotrochozoa</taxon>
        <taxon>Platyhelminthes</taxon>
        <taxon>Trematoda</taxon>
        <taxon>Digenea</taxon>
        <taxon>Strigeidida</taxon>
        <taxon>Schistosomatoidea</taxon>
        <taxon>Schistosomatidae</taxon>
        <taxon>Schistosoma</taxon>
    </lineage>
</organism>
<name>A0A5K4EEP2_SCHMA</name>
<dbReference type="ExpressionAtlas" id="A0A5K4EEP2">
    <property type="expression patterns" value="baseline and differential"/>
</dbReference>
<dbReference type="InterPro" id="IPR039875">
    <property type="entry name" value="LENG1-like"/>
</dbReference>
<dbReference type="InterPro" id="IPR019339">
    <property type="entry name" value="CIR_N_dom"/>
</dbReference>
<dbReference type="PANTHER" id="PTHR22093">
    <property type="entry name" value="LEUKOCYTE RECEPTOR CLUSTER LRC MEMBER 1"/>
    <property type="match status" value="1"/>
</dbReference>
<proteinExistence type="predicted"/>
<reference evidence="3" key="1">
    <citation type="submission" date="2019-11" db="UniProtKB">
        <authorList>
            <consortium name="WormBaseParasite"/>
        </authorList>
    </citation>
    <scope>IDENTIFICATION</scope>
    <source>
        <strain evidence="3">Puerto Rican</strain>
    </source>
</reference>
<evidence type="ECO:0000313" key="3">
    <source>
        <dbReference type="WBParaSite" id="Smp_058780.2"/>
    </source>
</evidence>
<dbReference type="PANTHER" id="PTHR22093:SF0">
    <property type="entry name" value="LEUKOCYTE RECEPTOR CLUSTER MEMBER 1"/>
    <property type="match status" value="1"/>
</dbReference>
<dbReference type="SMART" id="SM01083">
    <property type="entry name" value="Cir_N"/>
    <property type="match status" value="1"/>
</dbReference>
<evidence type="ECO:0000259" key="2">
    <source>
        <dbReference type="SMART" id="SM01083"/>
    </source>
</evidence>
<dbReference type="InParanoid" id="A0A5K4EEP2"/>
<sequence length="215" mass="24944">MNILPKKRWHVLKKENIARVRSDEAKYEEERRKIELKAQLADQEARIDYLRRQKSNLTSGSGSDGFQITLTKDSVLDVSQGNAEYESEKKIEQEKKEKTVGILTYLGQTVLDAAGEKPWYDVHPRTHQHHESERKKNKEELEIKKKTLADPLTEMKKVEEMFKRSKELKRQSEAAELERASACIHAMPNLFPDDIMVPKCPYKEVCLGLVLLCCF</sequence>
<protein>
    <submittedName>
        <fullName evidence="3">Cir_N domain-containing protein</fullName>
    </submittedName>
</protein>